<organism evidence="5 6">
    <name type="scientific">Diaporthe australafricana</name>
    <dbReference type="NCBI Taxonomy" id="127596"/>
    <lineage>
        <taxon>Eukaryota</taxon>
        <taxon>Fungi</taxon>
        <taxon>Dikarya</taxon>
        <taxon>Ascomycota</taxon>
        <taxon>Pezizomycotina</taxon>
        <taxon>Sordariomycetes</taxon>
        <taxon>Sordariomycetidae</taxon>
        <taxon>Diaporthales</taxon>
        <taxon>Diaporthaceae</taxon>
        <taxon>Diaporthe</taxon>
    </lineage>
</organism>
<dbReference type="InterPro" id="IPR057654">
    <property type="entry name" value="Znf-CCCH_tandem"/>
</dbReference>
<feature type="domain" description="C3H1-type" evidence="4">
    <location>
        <begin position="274"/>
        <end position="301"/>
    </location>
</feature>
<proteinExistence type="predicted"/>
<dbReference type="PROSITE" id="PS50103">
    <property type="entry name" value="ZF_C3H1"/>
    <property type="match status" value="1"/>
</dbReference>
<dbReference type="Pfam" id="PF25543">
    <property type="entry name" value="zf-CCCH_tandem"/>
    <property type="match status" value="1"/>
</dbReference>
<feature type="region of interest" description="Disordered" evidence="3">
    <location>
        <begin position="492"/>
        <end position="543"/>
    </location>
</feature>
<sequence>MLDDKEIEAAADRLATYRRNDALNDILTHYETLLDDYKRLKSDYEEERENRERWKQQARGQERNPFVLVLVDADGYVFDDKLITAGQDGGTQAAKLLNDTIKASQRRKGLESCETMVRVYANVAGLSKALAKCGLVGADKRSLAPFIANFNRSYGLTDFVDAGEFKENADFKLREMLRLYAENAQCKHIYFAACHDAGYVSQLTAYRGQVDRFTLIRTSGLYFHDEFTKLGFGIEELPGVFRPTGSAMDTLYPKPLQSLGKPNAPSSPARTQPTESRDICTFHSVGRCKYGENCKNLHIGPTPSAVPLRPSKLSRTSWRNGSETYDTPDYPLPAKPYGASNRSYLQQSDLFAQLPKRDEIPDGQVAVNTSQQRLDAYIPVPTPESENRLKLRSAMQRLCNSKHLNGSCANPNCEYDHSPLEEDLIPTLEWLARSLPCPRRDKCRNAACTSGHLCQKPDCKVRGGKSFCRFSWGMHFDDLAADRYVSALPNRQATSMPEQPMTPSPPDHANGNGYGYKDGEDCAGEEEDYETPSPNGGISVGAL</sequence>
<feature type="compositionally biased region" description="Acidic residues" evidence="3">
    <location>
        <begin position="521"/>
        <end position="530"/>
    </location>
</feature>
<gene>
    <name evidence="5" type="ORF">Daus18300_009323</name>
</gene>
<reference evidence="5 6" key="1">
    <citation type="journal article" date="2024" name="IMA Fungus">
        <title>IMA Genome - F19 : A genome assembly and annotation guide to empower mycologists, including annotated draft genome sequences of Ceratocystis pirilliformis, Diaporthe australafricana, Fusarium ophioides, Paecilomyces lecythidis, and Sporothrix stenoceras.</title>
        <authorList>
            <person name="Aylward J."/>
            <person name="Wilson A.M."/>
            <person name="Visagie C.M."/>
            <person name="Spraker J."/>
            <person name="Barnes I."/>
            <person name="Buitendag C."/>
            <person name="Ceriani C."/>
            <person name="Del Mar Angel L."/>
            <person name="du Plessis D."/>
            <person name="Fuchs T."/>
            <person name="Gasser K."/>
            <person name="Kramer D."/>
            <person name="Li W."/>
            <person name="Munsamy K."/>
            <person name="Piso A."/>
            <person name="Price J.L."/>
            <person name="Sonnekus B."/>
            <person name="Thomas C."/>
            <person name="van der Nest A."/>
            <person name="van Dijk A."/>
            <person name="van Heerden A."/>
            <person name="van Vuuren N."/>
            <person name="Yilmaz N."/>
            <person name="Duong T.A."/>
            <person name="van der Merwe N.A."/>
            <person name="Wingfield M.J."/>
            <person name="Wingfield B.D."/>
        </authorList>
    </citation>
    <scope>NUCLEOTIDE SEQUENCE [LARGE SCALE GENOMIC DNA]</scope>
    <source>
        <strain evidence="5 6">CMW 18300</strain>
    </source>
</reference>
<dbReference type="InterPro" id="IPR057683">
    <property type="entry name" value="DUF7923"/>
</dbReference>
<name>A0ABR3WET8_9PEZI</name>
<keyword evidence="2" id="KW-0175">Coiled coil</keyword>
<evidence type="ECO:0000313" key="5">
    <source>
        <dbReference type="EMBL" id="KAL1860269.1"/>
    </source>
</evidence>
<dbReference type="Gene3D" id="4.10.1000.10">
    <property type="entry name" value="Zinc finger, CCCH-type"/>
    <property type="match status" value="1"/>
</dbReference>
<keyword evidence="1" id="KW-0479">Metal-binding</keyword>
<feature type="compositionally biased region" description="Polar residues" evidence="3">
    <location>
        <begin position="264"/>
        <end position="274"/>
    </location>
</feature>
<feature type="region of interest" description="Disordered" evidence="3">
    <location>
        <begin position="254"/>
        <end position="275"/>
    </location>
</feature>
<feature type="zinc finger region" description="C3H1-type" evidence="1">
    <location>
        <begin position="274"/>
        <end position="301"/>
    </location>
</feature>
<dbReference type="PANTHER" id="PTHR37543:SF1">
    <property type="entry name" value="CCCH ZINC FINGER DNA BINDING PROTEIN (AFU_ORTHOLOGUE AFUA_5G12760)"/>
    <property type="match status" value="1"/>
</dbReference>
<evidence type="ECO:0000313" key="6">
    <source>
        <dbReference type="Proteomes" id="UP001583177"/>
    </source>
</evidence>
<evidence type="ECO:0000256" key="2">
    <source>
        <dbReference type="SAM" id="Coils"/>
    </source>
</evidence>
<keyword evidence="6" id="KW-1185">Reference proteome</keyword>
<dbReference type="Proteomes" id="UP001583177">
    <property type="component" value="Unassembled WGS sequence"/>
</dbReference>
<dbReference type="Pfam" id="PF25540">
    <property type="entry name" value="DUF7923"/>
    <property type="match status" value="1"/>
</dbReference>
<evidence type="ECO:0000256" key="3">
    <source>
        <dbReference type="SAM" id="MobiDB-lite"/>
    </source>
</evidence>
<dbReference type="SMART" id="SM00356">
    <property type="entry name" value="ZnF_C3H1"/>
    <property type="match status" value="2"/>
</dbReference>
<dbReference type="EMBL" id="JAWRVE010000094">
    <property type="protein sequence ID" value="KAL1860269.1"/>
    <property type="molecule type" value="Genomic_DNA"/>
</dbReference>
<evidence type="ECO:0000259" key="4">
    <source>
        <dbReference type="PROSITE" id="PS50103"/>
    </source>
</evidence>
<accession>A0ABR3WET8</accession>
<keyword evidence="1" id="KW-0862">Zinc</keyword>
<dbReference type="InterPro" id="IPR000571">
    <property type="entry name" value="Znf_CCCH"/>
</dbReference>
<keyword evidence="1" id="KW-0863">Zinc-finger</keyword>
<feature type="compositionally biased region" description="Polar residues" evidence="3">
    <location>
        <begin position="313"/>
        <end position="325"/>
    </location>
</feature>
<evidence type="ECO:0000256" key="1">
    <source>
        <dbReference type="PROSITE-ProRule" id="PRU00723"/>
    </source>
</evidence>
<comment type="caution">
    <text evidence="5">The sequence shown here is derived from an EMBL/GenBank/DDBJ whole genome shotgun (WGS) entry which is preliminary data.</text>
</comment>
<feature type="region of interest" description="Disordered" evidence="3">
    <location>
        <begin position="305"/>
        <end position="332"/>
    </location>
</feature>
<feature type="coiled-coil region" evidence="2">
    <location>
        <begin position="27"/>
        <end position="64"/>
    </location>
</feature>
<dbReference type="PANTHER" id="PTHR37543">
    <property type="entry name" value="CCCH ZINC FINGER DNA BINDING PROTEIN (AFU_ORTHOLOGUE AFUA_5G12760)"/>
    <property type="match status" value="1"/>
</dbReference>
<dbReference type="Pfam" id="PF25542">
    <property type="entry name" value="zf-CCCH_12"/>
    <property type="match status" value="1"/>
</dbReference>
<protein>
    <recommendedName>
        <fullName evidence="4">C3H1-type domain-containing protein</fullName>
    </recommendedName>
</protein>